<dbReference type="Gene3D" id="3.40.1360.10">
    <property type="match status" value="1"/>
</dbReference>
<feature type="domain" description="DUF7146" evidence="2">
    <location>
        <begin position="132"/>
        <end position="242"/>
    </location>
</feature>
<dbReference type="EMBL" id="CP041348">
    <property type="protein sequence ID" value="QHC36446.1"/>
    <property type="molecule type" value="Genomic_DNA"/>
</dbReference>
<gene>
    <name evidence="3" type="ORF">FMA36_13905</name>
</gene>
<dbReference type="OrthoDB" id="9811157at2"/>
<evidence type="ECO:0008006" key="5">
    <source>
        <dbReference type="Google" id="ProtNLM"/>
    </source>
</evidence>
<evidence type="ECO:0000259" key="2">
    <source>
        <dbReference type="Pfam" id="PF23639"/>
    </source>
</evidence>
<dbReference type="InterPro" id="IPR006171">
    <property type="entry name" value="TOPRIM_dom"/>
</dbReference>
<dbReference type="Proteomes" id="UP000464674">
    <property type="component" value="Chromosome"/>
</dbReference>
<reference evidence="3 4" key="1">
    <citation type="journal article" date="2020" name="Carbohydr. Polym.">
        <title>Characterization and optimization of production of bacterial cellulose from strain CGMCC 17276 based on whole-genome analysis.</title>
        <authorList>
            <person name="Lu T."/>
            <person name="Gao H."/>
            <person name="Liao B."/>
            <person name="Wu J."/>
            <person name="Zhang W."/>
            <person name="Huang J."/>
            <person name="Liu M."/>
            <person name="Huang J."/>
            <person name="Chang Z."/>
            <person name="Jin M."/>
            <person name="Yi Z."/>
            <person name="Jiang D."/>
        </authorList>
    </citation>
    <scope>NUCLEOTIDE SEQUENCE [LARGE SCALE GENOMIC DNA]</scope>
    <source>
        <strain evidence="3 4">CGMCC 17276</strain>
    </source>
</reference>
<name>A0A857FQK4_KOMXY</name>
<accession>A0A857FQK4</accession>
<protein>
    <recommendedName>
        <fullName evidence="5">Toprim domain-containing protein</fullName>
    </recommendedName>
</protein>
<dbReference type="InterPro" id="IPR055570">
    <property type="entry name" value="DUF7146"/>
</dbReference>
<dbReference type="AlphaFoldDB" id="A0A857FQK4"/>
<dbReference type="Pfam" id="PF13362">
    <property type="entry name" value="Toprim_3"/>
    <property type="match status" value="1"/>
</dbReference>
<evidence type="ECO:0000313" key="3">
    <source>
        <dbReference type="EMBL" id="QHC36446.1"/>
    </source>
</evidence>
<proteinExistence type="predicted"/>
<feature type="domain" description="Toprim" evidence="1">
    <location>
        <begin position="260"/>
        <end position="347"/>
    </location>
</feature>
<dbReference type="Pfam" id="PF23639">
    <property type="entry name" value="DUF7146"/>
    <property type="match status" value="1"/>
</dbReference>
<organism evidence="3 4">
    <name type="scientific">Komagataeibacter xylinus</name>
    <name type="common">Gluconacetobacter xylinus</name>
    <dbReference type="NCBI Taxonomy" id="28448"/>
    <lineage>
        <taxon>Bacteria</taxon>
        <taxon>Pseudomonadati</taxon>
        <taxon>Pseudomonadota</taxon>
        <taxon>Alphaproteobacteria</taxon>
        <taxon>Acetobacterales</taxon>
        <taxon>Acetobacteraceae</taxon>
        <taxon>Komagataeibacter</taxon>
    </lineage>
</organism>
<evidence type="ECO:0000313" key="4">
    <source>
        <dbReference type="Proteomes" id="UP000464674"/>
    </source>
</evidence>
<sequence length="348" mass="37527">MDQRAVSGASNLPDAREVSRMLAHNMHALVQTLLPGGTRQGAEWVCGSVAGEAGRSMAVHLHGDRAGKWGDFSTGETGDALDLVAAVMTRGDLKEAYRWAVNHLGLHDMGRVAEHRRQIERKAEATPDESDEKRRKQARAMWLGAQHDLISTPVDFYLAARGIRLADLPSVPRALRFAPEHYCHEIRGKLPAMLAAITDGTGAHIATHQTWLAQDDAGVWRKARLEAAKKIRGAFLGGSIRLQRGASGKSLKDSPAGEMAAIGEGIETCLSVALACPEMRVLAAASLGNMASVQLPEQIRSVILLADNDDNAQAQRGLRRAIDTHLAAGREVRVARSPKGKDFNDAIT</sequence>
<evidence type="ECO:0000259" key="1">
    <source>
        <dbReference type="Pfam" id="PF13362"/>
    </source>
</evidence>